<gene>
    <name evidence="1" type="ORF">UFOVP594_15</name>
</gene>
<organism evidence="1">
    <name type="scientific">uncultured Caudovirales phage</name>
    <dbReference type="NCBI Taxonomy" id="2100421"/>
    <lineage>
        <taxon>Viruses</taxon>
        <taxon>Duplodnaviria</taxon>
        <taxon>Heunggongvirae</taxon>
        <taxon>Uroviricota</taxon>
        <taxon>Caudoviricetes</taxon>
        <taxon>Peduoviridae</taxon>
        <taxon>Maltschvirus</taxon>
        <taxon>Maltschvirus maltsch</taxon>
    </lineage>
</organism>
<name>A0A6J5MY42_9CAUD</name>
<reference evidence="1" key="1">
    <citation type="submission" date="2020-04" db="EMBL/GenBank/DDBJ databases">
        <authorList>
            <person name="Chiriac C."/>
            <person name="Salcher M."/>
            <person name="Ghai R."/>
            <person name="Kavagutti S V."/>
        </authorList>
    </citation>
    <scope>NUCLEOTIDE SEQUENCE</scope>
</reference>
<protein>
    <submittedName>
        <fullName evidence="1">Uncharacterized protein</fullName>
    </submittedName>
</protein>
<proteinExistence type="predicted"/>
<dbReference type="EMBL" id="LR796572">
    <property type="protein sequence ID" value="CAB4151428.1"/>
    <property type="molecule type" value="Genomic_DNA"/>
</dbReference>
<evidence type="ECO:0000313" key="1">
    <source>
        <dbReference type="EMBL" id="CAB4151428.1"/>
    </source>
</evidence>
<accession>A0A6J5MY42</accession>
<sequence>MQKLTSKDTPGMTGKLVIMKFAKGTRDLLWKSEPMFNLVVSSDGYGRNLIMRQLSGNTAYPILIDSASIGDDNTAPNDADTDLGNVLVSGISISNMVVTNDELVVDVFASDATLPDDTYQEFGLKCGTQLFSHVIISPAYTKSSNEDTLFTYTLTLNG</sequence>